<dbReference type="STRING" id="1346791.M529_10730"/>
<evidence type="ECO:0000313" key="3">
    <source>
        <dbReference type="Proteomes" id="UP000015523"/>
    </source>
</evidence>
<gene>
    <name evidence="2" type="ORF">M529_10730</name>
</gene>
<proteinExistence type="predicted"/>
<reference evidence="2 3" key="1">
    <citation type="journal article" date="2013" name="Genome Announc.">
        <title>Draft Genome Sequence of Sphingobium ummariense Strain RL-3, a Hexachlorocyclohexane-Degrading Bacterium.</title>
        <authorList>
            <person name="Kohli P."/>
            <person name="Dua A."/>
            <person name="Sangwan N."/>
            <person name="Oldach P."/>
            <person name="Khurana J.P."/>
            <person name="Lal R."/>
        </authorList>
    </citation>
    <scope>NUCLEOTIDE SEQUENCE [LARGE SCALE GENOMIC DNA]</scope>
    <source>
        <strain evidence="2 3">RL-3</strain>
    </source>
</reference>
<dbReference type="OrthoDB" id="9948147at2"/>
<feature type="region of interest" description="Disordered" evidence="1">
    <location>
        <begin position="1"/>
        <end position="20"/>
    </location>
</feature>
<protein>
    <submittedName>
        <fullName evidence="2">Uncharacterized protein</fullName>
    </submittedName>
</protein>
<organism evidence="2 3">
    <name type="scientific">Sphingobium ummariense RL-3</name>
    <dbReference type="NCBI Taxonomy" id="1346791"/>
    <lineage>
        <taxon>Bacteria</taxon>
        <taxon>Pseudomonadati</taxon>
        <taxon>Pseudomonadota</taxon>
        <taxon>Alphaproteobacteria</taxon>
        <taxon>Sphingomonadales</taxon>
        <taxon>Sphingomonadaceae</taxon>
        <taxon>Sphingobium</taxon>
    </lineage>
</organism>
<dbReference type="EMBL" id="AUWY01000074">
    <property type="protein sequence ID" value="EQB32268.1"/>
    <property type="molecule type" value="Genomic_DNA"/>
</dbReference>
<keyword evidence="3" id="KW-1185">Reference proteome</keyword>
<comment type="caution">
    <text evidence="2">The sequence shown here is derived from an EMBL/GenBank/DDBJ whole genome shotgun (WGS) entry which is preliminary data.</text>
</comment>
<name>T0KFT0_9SPHN</name>
<dbReference type="Proteomes" id="UP000015523">
    <property type="component" value="Unassembled WGS sequence"/>
</dbReference>
<accession>T0KFT0</accession>
<evidence type="ECO:0000256" key="1">
    <source>
        <dbReference type="SAM" id="MobiDB-lite"/>
    </source>
</evidence>
<sequence>MTDFGNATGRARKAPDPRSSAASLIAAAVAVGRMPGEPATVIDPEVRPSLFARLFGGPTRAALANPRLEVVRAISASLARGATDVRADLLAAAQKVGLTADELRQAFPELTVLRRPVTGR</sequence>
<dbReference type="AlphaFoldDB" id="T0KFT0"/>
<dbReference type="PATRIC" id="fig|1346791.3.peg.2063"/>
<dbReference type="RefSeq" id="WP_021317963.1">
    <property type="nucleotide sequence ID" value="NZ_AUWY01000074.1"/>
</dbReference>
<evidence type="ECO:0000313" key="2">
    <source>
        <dbReference type="EMBL" id="EQB32268.1"/>
    </source>
</evidence>